<protein>
    <submittedName>
        <fullName evidence="1">Uncharacterized protein</fullName>
    </submittedName>
</protein>
<comment type="caution">
    <text evidence="1">The sequence shown here is derived from an EMBL/GenBank/DDBJ whole genome shotgun (WGS) entry which is preliminary data.</text>
</comment>
<sequence>MLPRSATRCRNTTLATRGQETLTCHQHTVVAACLQRCSCHVRVWAPSPLSSSRPASAASVAAAGFLIPRSWPNYSEWALPSMCSRAQVHRKGPRLCRPAGCCGGASPPP</sequence>
<reference evidence="1" key="1">
    <citation type="journal article" date="2022" name="bioRxiv">
        <title>Sequencing and chromosome-scale assembly of the giantPleurodeles waltlgenome.</title>
        <authorList>
            <person name="Brown T."/>
            <person name="Elewa A."/>
            <person name="Iarovenko S."/>
            <person name="Subramanian E."/>
            <person name="Araus A.J."/>
            <person name="Petzold A."/>
            <person name="Susuki M."/>
            <person name="Suzuki K.-i.T."/>
            <person name="Hayashi T."/>
            <person name="Toyoda A."/>
            <person name="Oliveira C."/>
            <person name="Osipova E."/>
            <person name="Leigh N.D."/>
            <person name="Simon A."/>
            <person name="Yun M.H."/>
        </authorList>
    </citation>
    <scope>NUCLEOTIDE SEQUENCE</scope>
    <source>
        <strain evidence="1">20211129_DDA</strain>
        <tissue evidence="1">Liver</tissue>
    </source>
</reference>
<name>A0AAV7X1V6_PLEWA</name>
<proteinExistence type="predicted"/>
<dbReference type="AlphaFoldDB" id="A0AAV7X1V6"/>
<keyword evidence="2" id="KW-1185">Reference proteome</keyword>
<dbReference type="Proteomes" id="UP001066276">
    <property type="component" value="Chromosome 1_1"/>
</dbReference>
<gene>
    <name evidence="1" type="ORF">NDU88_006637</name>
</gene>
<organism evidence="1 2">
    <name type="scientific">Pleurodeles waltl</name>
    <name type="common">Iberian ribbed newt</name>
    <dbReference type="NCBI Taxonomy" id="8319"/>
    <lineage>
        <taxon>Eukaryota</taxon>
        <taxon>Metazoa</taxon>
        <taxon>Chordata</taxon>
        <taxon>Craniata</taxon>
        <taxon>Vertebrata</taxon>
        <taxon>Euteleostomi</taxon>
        <taxon>Amphibia</taxon>
        <taxon>Batrachia</taxon>
        <taxon>Caudata</taxon>
        <taxon>Salamandroidea</taxon>
        <taxon>Salamandridae</taxon>
        <taxon>Pleurodelinae</taxon>
        <taxon>Pleurodeles</taxon>
    </lineage>
</organism>
<evidence type="ECO:0000313" key="2">
    <source>
        <dbReference type="Proteomes" id="UP001066276"/>
    </source>
</evidence>
<dbReference type="PROSITE" id="PS51257">
    <property type="entry name" value="PROKAR_LIPOPROTEIN"/>
    <property type="match status" value="1"/>
</dbReference>
<evidence type="ECO:0000313" key="1">
    <source>
        <dbReference type="EMBL" id="KAJ1219066.1"/>
    </source>
</evidence>
<dbReference type="EMBL" id="JANPWB010000001">
    <property type="protein sequence ID" value="KAJ1219066.1"/>
    <property type="molecule type" value="Genomic_DNA"/>
</dbReference>
<accession>A0AAV7X1V6</accession>